<organism evidence="1 2">
    <name type="scientific">Dietzia natronolimnaea</name>
    <dbReference type="NCBI Taxonomy" id="161920"/>
    <lineage>
        <taxon>Bacteria</taxon>
        <taxon>Bacillati</taxon>
        <taxon>Actinomycetota</taxon>
        <taxon>Actinomycetes</taxon>
        <taxon>Mycobacteriales</taxon>
        <taxon>Dietziaceae</taxon>
        <taxon>Dietzia</taxon>
    </lineage>
</organism>
<evidence type="ECO:0000313" key="2">
    <source>
        <dbReference type="Proteomes" id="UP000218810"/>
    </source>
</evidence>
<evidence type="ECO:0000313" key="1">
    <source>
        <dbReference type="EMBL" id="PAY24363.1"/>
    </source>
</evidence>
<proteinExistence type="predicted"/>
<protein>
    <submittedName>
        <fullName evidence="1">Uncharacterized protein</fullName>
    </submittedName>
</protein>
<dbReference type="EMBL" id="NTGA01000006">
    <property type="protein sequence ID" value="PAY24363.1"/>
    <property type="molecule type" value="Genomic_DNA"/>
</dbReference>
<dbReference type="OrthoDB" id="4774211at2"/>
<dbReference type="Proteomes" id="UP000218810">
    <property type="component" value="Unassembled WGS sequence"/>
</dbReference>
<sequence length="72" mass="7585">MFSMDCSRCPARPGGCEDCVVSVLLSEEVQLDALSEESCGYVLEPEVRSAIEVLMALGMVSTLEIVGAESAA</sequence>
<comment type="caution">
    <text evidence="1">The sequence shown here is derived from an EMBL/GenBank/DDBJ whole genome shotgun (WGS) entry which is preliminary data.</text>
</comment>
<keyword evidence="2" id="KW-1185">Reference proteome</keyword>
<name>A0A2A2WTK3_9ACTN</name>
<dbReference type="AlphaFoldDB" id="A0A2A2WTK3"/>
<accession>A0A2A2WTK3</accession>
<reference evidence="2" key="1">
    <citation type="submission" date="2017-09" db="EMBL/GenBank/DDBJ databases">
        <authorList>
            <person name="Zhang Y."/>
            <person name="Huang X."/>
            <person name="Liu J."/>
            <person name="Lu L."/>
            <person name="Peng K."/>
        </authorList>
    </citation>
    <scope>NUCLEOTIDE SEQUENCE [LARGE SCALE GENOMIC DNA]</scope>
    <source>
        <strain evidence="2">S-XJ-1</strain>
    </source>
</reference>
<gene>
    <name evidence="1" type="ORF">CEY15_03675</name>
</gene>